<dbReference type="OrthoDB" id="9774949at2"/>
<accession>A0A286GVJ4</accession>
<dbReference type="AlphaFoldDB" id="A0A286GVJ4"/>
<evidence type="ECO:0000313" key="1">
    <source>
        <dbReference type="EMBL" id="SOD99548.1"/>
    </source>
</evidence>
<gene>
    <name evidence="1" type="ORF">SAMN06269250_0042</name>
</gene>
<dbReference type="EMBL" id="OCNH01000010">
    <property type="protein sequence ID" value="SOD99548.1"/>
    <property type="molecule type" value="Genomic_DNA"/>
</dbReference>
<evidence type="ECO:0008006" key="3">
    <source>
        <dbReference type="Google" id="ProtNLM"/>
    </source>
</evidence>
<name>A0A286GVJ4_9BACT</name>
<dbReference type="Proteomes" id="UP000219452">
    <property type="component" value="Unassembled WGS sequence"/>
</dbReference>
<sequence>MRTLLRCRYFIGFGLLVLLAQCQKVKPEAPKAEGFDPPIAATLSYLAGSITFQLRELEEKINKELDPVLVGKETKDGKTRGIISFRVKRLGPVHVEYVDQQIKLSAPLQMWLTKPFSRDTTPPKKPFCALAVNFKSPVSVTPNWRLGSRTTFTDYKWIVQPQIAGISLTRIVQNILDRHKTDIEMAIDSAVHTQLRLDKMVKPIWRDLQSPLLINKEYGLWLTPIPISVAAGAITGNAEQITTHVRIAVRTQTELKPTKPVHTPTSLPPLQKRDTVPQTSDLHLMSFIPYADINRMLAVTTNSKNKKLVLGSLTIHEVSVYGGQRSLIVKADVSGLMDGTIYLRGRPEFDTLTNTLHIANLDFDAETWKALPKGSDTVWHKGLRELLESLLTIPLGDDIAKLPQAIDKAFEKGGPGKKTDLTIQSFRFVPQKIAIRPDGIQALIYVKSTVGVQVKQL</sequence>
<reference evidence="2" key="1">
    <citation type="submission" date="2017-09" db="EMBL/GenBank/DDBJ databases">
        <authorList>
            <person name="Varghese N."/>
            <person name="Submissions S."/>
        </authorList>
    </citation>
    <scope>NUCLEOTIDE SEQUENCE [LARGE SCALE GENOMIC DNA]</scope>
    <source>
        <strain evidence="2">DSM 29961</strain>
    </source>
</reference>
<proteinExistence type="predicted"/>
<protein>
    <recommendedName>
        <fullName evidence="3">DUF4403 family protein</fullName>
    </recommendedName>
</protein>
<evidence type="ECO:0000313" key="2">
    <source>
        <dbReference type="Proteomes" id="UP000219452"/>
    </source>
</evidence>
<dbReference type="RefSeq" id="WP_097131953.1">
    <property type="nucleotide sequence ID" value="NZ_OCNH01000010.1"/>
</dbReference>
<dbReference type="InterPro" id="IPR025515">
    <property type="entry name" value="DUF4403"/>
</dbReference>
<organism evidence="1 2">
    <name type="scientific">Spirosoma fluviale</name>
    <dbReference type="NCBI Taxonomy" id="1597977"/>
    <lineage>
        <taxon>Bacteria</taxon>
        <taxon>Pseudomonadati</taxon>
        <taxon>Bacteroidota</taxon>
        <taxon>Cytophagia</taxon>
        <taxon>Cytophagales</taxon>
        <taxon>Cytophagaceae</taxon>
        <taxon>Spirosoma</taxon>
    </lineage>
</organism>
<dbReference type="Pfam" id="PF14356">
    <property type="entry name" value="DUF4403"/>
    <property type="match status" value="1"/>
</dbReference>
<keyword evidence="2" id="KW-1185">Reference proteome</keyword>